<dbReference type="Gene3D" id="3.30.70.850">
    <property type="entry name" value="Peptidase S8, pro-domain"/>
    <property type="match status" value="1"/>
</dbReference>
<dbReference type="SUPFAM" id="SSF54897">
    <property type="entry name" value="Protease propeptides/inhibitors"/>
    <property type="match status" value="1"/>
</dbReference>
<dbReference type="AlphaFoldDB" id="A0AAW1D6K4"/>
<dbReference type="Pfam" id="PF16470">
    <property type="entry name" value="S8_pro-domain"/>
    <property type="match status" value="1"/>
</dbReference>
<dbReference type="InterPro" id="IPR032815">
    <property type="entry name" value="S8_pro-domain"/>
</dbReference>
<reference evidence="3 4" key="1">
    <citation type="submission" date="2022-12" db="EMBL/GenBank/DDBJ databases">
        <title>Chromosome-level genome assembly of true bugs.</title>
        <authorList>
            <person name="Ma L."/>
            <person name="Li H."/>
        </authorList>
    </citation>
    <scope>NUCLEOTIDE SEQUENCE [LARGE SCALE GENOMIC DNA]</scope>
    <source>
        <strain evidence="3">Lab_2022b</strain>
    </source>
</reference>
<gene>
    <name evidence="3" type="ORF">O3M35_008337</name>
</gene>
<proteinExistence type="predicted"/>
<accession>A0AAW1D6K4</accession>
<evidence type="ECO:0000313" key="4">
    <source>
        <dbReference type="Proteomes" id="UP001461498"/>
    </source>
</evidence>
<feature type="chain" id="PRO_5043676714" description="Peptidase S8 pro-domain domain-containing protein" evidence="1">
    <location>
        <begin position="17"/>
        <end position="110"/>
    </location>
</feature>
<sequence>MFLLLTCLLIVKNVCSLQRSQPIYTNQFAVHIPAGKEHAEDIAKRHGFVNIGQVSPFSYKSLIFCFTKYYFPVYVVEGKYCFQPGNFFFLTYGSFFFWTTHDLFEVHQSG</sequence>
<evidence type="ECO:0000313" key="3">
    <source>
        <dbReference type="EMBL" id="KAK9506386.1"/>
    </source>
</evidence>
<keyword evidence="1" id="KW-0732">Signal</keyword>
<organism evidence="3 4">
    <name type="scientific">Rhynocoris fuscipes</name>
    <dbReference type="NCBI Taxonomy" id="488301"/>
    <lineage>
        <taxon>Eukaryota</taxon>
        <taxon>Metazoa</taxon>
        <taxon>Ecdysozoa</taxon>
        <taxon>Arthropoda</taxon>
        <taxon>Hexapoda</taxon>
        <taxon>Insecta</taxon>
        <taxon>Pterygota</taxon>
        <taxon>Neoptera</taxon>
        <taxon>Paraneoptera</taxon>
        <taxon>Hemiptera</taxon>
        <taxon>Heteroptera</taxon>
        <taxon>Panheteroptera</taxon>
        <taxon>Cimicomorpha</taxon>
        <taxon>Reduviidae</taxon>
        <taxon>Harpactorinae</taxon>
        <taxon>Harpactorini</taxon>
        <taxon>Rhynocoris</taxon>
    </lineage>
</organism>
<feature type="domain" description="Peptidase S8 pro-domain" evidence="2">
    <location>
        <begin position="27"/>
        <end position="55"/>
    </location>
</feature>
<dbReference type="InterPro" id="IPR038466">
    <property type="entry name" value="S8_pro-domain_sf"/>
</dbReference>
<dbReference type="EMBL" id="JAPXFL010000005">
    <property type="protein sequence ID" value="KAK9506386.1"/>
    <property type="molecule type" value="Genomic_DNA"/>
</dbReference>
<evidence type="ECO:0000259" key="2">
    <source>
        <dbReference type="Pfam" id="PF16470"/>
    </source>
</evidence>
<name>A0AAW1D6K4_9HEMI</name>
<protein>
    <recommendedName>
        <fullName evidence="2">Peptidase S8 pro-domain domain-containing protein</fullName>
    </recommendedName>
</protein>
<feature type="signal peptide" evidence="1">
    <location>
        <begin position="1"/>
        <end position="16"/>
    </location>
</feature>
<keyword evidence="4" id="KW-1185">Reference proteome</keyword>
<evidence type="ECO:0000256" key="1">
    <source>
        <dbReference type="SAM" id="SignalP"/>
    </source>
</evidence>
<dbReference type="Proteomes" id="UP001461498">
    <property type="component" value="Unassembled WGS sequence"/>
</dbReference>
<comment type="caution">
    <text evidence="3">The sequence shown here is derived from an EMBL/GenBank/DDBJ whole genome shotgun (WGS) entry which is preliminary data.</text>
</comment>